<dbReference type="RefSeq" id="WP_070401978.1">
    <property type="nucleotide sequence ID" value="NZ_BJVW01000023.1"/>
</dbReference>
<accession>A0A1D8URA1</accession>
<dbReference type="AlphaFoldDB" id="A0A1D8URA1"/>
<protein>
    <submittedName>
        <fullName evidence="1">Uncharacterized protein</fullName>
    </submittedName>
</protein>
<proteinExistence type="predicted"/>
<evidence type="ECO:0000313" key="2">
    <source>
        <dbReference type="Proteomes" id="UP000179145"/>
    </source>
</evidence>
<dbReference type="Pfam" id="PF01904">
    <property type="entry name" value="DUF72"/>
    <property type="match status" value="1"/>
</dbReference>
<gene>
    <name evidence="1" type="ORF">A0U89_02385</name>
</gene>
<dbReference type="InterPro" id="IPR036520">
    <property type="entry name" value="UPF0759_sf"/>
</dbReference>
<dbReference type="KEGG" id="kba:A0U89_02385"/>
<dbReference type="Gene3D" id="3.20.20.410">
    <property type="entry name" value="Protein of unknown function UPF0759"/>
    <property type="match status" value="1"/>
</dbReference>
<dbReference type="PANTHER" id="PTHR30348:SF14">
    <property type="entry name" value="BLR8050 PROTEIN"/>
    <property type="match status" value="1"/>
</dbReference>
<dbReference type="STRING" id="153496.A0U89_02385"/>
<dbReference type="eggNOG" id="COG1801">
    <property type="taxonomic scope" value="Bacteria"/>
</dbReference>
<evidence type="ECO:0000313" key="1">
    <source>
        <dbReference type="EMBL" id="AOX16161.1"/>
    </source>
</evidence>
<sequence length="239" mass="26961">MTERRIGIAGWSIPPQYKDRFPEQGSHLERYAQCFDSVEINSSFYRPHRRATYERWADSVPEGFRFAVKMPRSITHEARLVGCHEALAKFLDEIHGLGSRQGPILVQLPPSFRFSEEVADMFFGMLRENENGLVVCEPRHASWFGAAAEALLIQHRIARVAADPAPVPEAAFPGGWPGLIYQRLHGVPEMYYSSYDAARLSALAKEIRQEITPNWCIFDNTARGEASANALDLLEDLKG</sequence>
<dbReference type="OrthoDB" id="9780310at2"/>
<dbReference type="InterPro" id="IPR002763">
    <property type="entry name" value="DUF72"/>
</dbReference>
<organism evidence="1 2">
    <name type="scientific">Kozakia baliensis</name>
    <dbReference type="NCBI Taxonomy" id="153496"/>
    <lineage>
        <taxon>Bacteria</taxon>
        <taxon>Pseudomonadati</taxon>
        <taxon>Pseudomonadota</taxon>
        <taxon>Alphaproteobacteria</taxon>
        <taxon>Acetobacterales</taxon>
        <taxon>Acetobacteraceae</taxon>
        <taxon>Kozakia</taxon>
    </lineage>
</organism>
<dbReference type="EMBL" id="CP014674">
    <property type="protein sequence ID" value="AOX16161.1"/>
    <property type="molecule type" value="Genomic_DNA"/>
</dbReference>
<name>A0A1D8URA1_9PROT</name>
<dbReference type="Proteomes" id="UP000179145">
    <property type="component" value="Chromosome"/>
</dbReference>
<keyword evidence="2" id="KW-1185">Reference proteome</keyword>
<dbReference type="SUPFAM" id="SSF117396">
    <property type="entry name" value="TM1631-like"/>
    <property type="match status" value="1"/>
</dbReference>
<dbReference type="PANTHER" id="PTHR30348">
    <property type="entry name" value="UNCHARACTERIZED PROTEIN YECE"/>
    <property type="match status" value="1"/>
</dbReference>
<reference evidence="1 2" key="1">
    <citation type="journal article" date="2016" name="Microb. Cell Fact.">
        <title>Dissection of exopolysaccharide biosynthesis in Kozakia baliensis.</title>
        <authorList>
            <person name="Brandt J.U."/>
            <person name="Jakob F."/>
            <person name="Behr J."/>
            <person name="Geissler A.J."/>
            <person name="Vogel R.F."/>
        </authorList>
    </citation>
    <scope>NUCLEOTIDE SEQUENCE [LARGE SCALE GENOMIC DNA]</scope>
    <source>
        <strain evidence="1 2">DSM 14400</strain>
    </source>
</reference>